<proteinExistence type="predicted"/>
<accession>A0ABD3WS02</accession>
<dbReference type="InterPro" id="IPR037394">
    <property type="entry name" value="TBATA-like"/>
</dbReference>
<feature type="compositionally biased region" description="Pro residues" evidence="1">
    <location>
        <begin position="339"/>
        <end position="351"/>
    </location>
</feature>
<feature type="compositionally biased region" description="Basic and acidic residues" evidence="1">
    <location>
        <begin position="178"/>
        <end position="187"/>
    </location>
</feature>
<name>A0ABD3WS02_SINWO</name>
<evidence type="ECO:0008006" key="4">
    <source>
        <dbReference type="Google" id="ProtNLM"/>
    </source>
</evidence>
<dbReference type="Proteomes" id="UP001634394">
    <property type="component" value="Unassembled WGS sequence"/>
</dbReference>
<keyword evidence="3" id="KW-1185">Reference proteome</keyword>
<dbReference type="EMBL" id="JBJQND010000005">
    <property type="protein sequence ID" value="KAL3876749.1"/>
    <property type="molecule type" value="Genomic_DNA"/>
</dbReference>
<gene>
    <name evidence="2" type="ORF">ACJMK2_034545</name>
</gene>
<feature type="region of interest" description="Disordered" evidence="1">
    <location>
        <begin position="326"/>
        <end position="436"/>
    </location>
</feature>
<evidence type="ECO:0000313" key="2">
    <source>
        <dbReference type="EMBL" id="KAL3876749.1"/>
    </source>
</evidence>
<evidence type="ECO:0000256" key="1">
    <source>
        <dbReference type="SAM" id="MobiDB-lite"/>
    </source>
</evidence>
<comment type="caution">
    <text evidence="2">The sequence shown here is derived from an EMBL/GenBank/DDBJ whole genome shotgun (WGS) entry which is preliminary data.</text>
</comment>
<organism evidence="2 3">
    <name type="scientific">Sinanodonta woodiana</name>
    <name type="common">Chinese pond mussel</name>
    <name type="synonym">Anodonta woodiana</name>
    <dbReference type="NCBI Taxonomy" id="1069815"/>
    <lineage>
        <taxon>Eukaryota</taxon>
        <taxon>Metazoa</taxon>
        <taxon>Spiralia</taxon>
        <taxon>Lophotrochozoa</taxon>
        <taxon>Mollusca</taxon>
        <taxon>Bivalvia</taxon>
        <taxon>Autobranchia</taxon>
        <taxon>Heteroconchia</taxon>
        <taxon>Palaeoheterodonta</taxon>
        <taxon>Unionida</taxon>
        <taxon>Unionoidea</taxon>
        <taxon>Unionidae</taxon>
        <taxon>Unioninae</taxon>
        <taxon>Sinanodonta</taxon>
    </lineage>
</organism>
<sequence>MSNIEVFRPSNGAELLTRSALGEGYAPSMDMFRKTSRPSTQSGYRFGQLSHNSFFTRHNPHPSRVRHIKGLLDVPICAVNDDGYFASPRYSLQFPPNAFNNAKLQNNRIPVNAINVNSTRHPINTITGLQYFTGLNSYPFREKAIPKIGLVPVTEAWRDELKKLTDGIQYEAQQLNVQEKKEPERPKTQYSETTGRIIPPPSRALSRGRSRSGSRMEQRLGNFQHIATEPDMEAHVLAMLCQILQTEDINAVQAWLCSAGEREKQLVMDLIRTAMSSQNDYYQRDYPTEFIEKENFTKLPPINEAGKPVDNDTEKRVDRLVLHEGPSEVPKPQFSQNPMLPPQQPVPPHLAPPSMTKPVIDDKDTEMPNFAPPTSDAFKKPQSRMGHSPTLGGKKSPAKPNSATKASRVPPVEPNTLRYTKSAQGRKPAVEQIPKIAPVPAPVDKYQLNEGISENTF</sequence>
<dbReference type="Pfam" id="PF15256">
    <property type="entry name" value="SPATIAL"/>
    <property type="match status" value="1"/>
</dbReference>
<protein>
    <recommendedName>
        <fullName evidence="4">Protein TBATA</fullName>
    </recommendedName>
</protein>
<evidence type="ECO:0000313" key="3">
    <source>
        <dbReference type="Proteomes" id="UP001634394"/>
    </source>
</evidence>
<feature type="region of interest" description="Disordered" evidence="1">
    <location>
        <begin position="176"/>
        <end position="216"/>
    </location>
</feature>
<dbReference type="AlphaFoldDB" id="A0ABD3WS02"/>
<dbReference type="PANTHER" id="PTHR33772">
    <property type="entry name" value="THYMUS, BRAIN AND TESTES-ASSOCIATED"/>
    <property type="match status" value="1"/>
</dbReference>
<reference evidence="2 3" key="1">
    <citation type="submission" date="2024-11" db="EMBL/GenBank/DDBJ databases">
        <title>Chromosome-level genome assembly of the freshwater bivalve Anodonta woodiana.</title>
        <authorList>
            <person name="Chen X."/>
        </authorList>
    </citation>
    <scope>NUCLEOTIDE SEQUENCE [LARGE SCALE GENOMIC DNA]</scope>
    <source>
        <strain evidence="2">MN2024</strain>
        <tissue evidence="2">Gills</tissue>
    </source>
</reference>
<dbReference type="PANTHER" id="PTHR33772:SF1">
    <property type="entry name" value="PROTEIN TBATA"/>
    <property type="match status" value="1"/>
</dbReference>